<comment type="caution">
    <text evidence="1">The sequence shown here is derived from an EMBL/GenBank/DDBJ whole genome shotgun (WGS) entry which is preliminary data.</text>
</comment>
<reference evidence="1" key="1">
    <citation type="submission" date="2022-09" db="EMBL/GenBank/DDBJ databases">
        <title>Genome analysis and characterization of larvicidal activity of Brevibacillus strains.</title>
        <authorList>
            <person name="Patrusheva E.V."/>
            <person name="Izotova A.O."/>
            <person name="Toshchakov S.V."/>
            <person name="Sineoky S.P."/>
        </authorList>
    </citation>
    <scope>NUCLEOTIDE SEQUENCE</scope>
    <source>
        <strain evidence="1">VKPM_B-13247</strain>
    </source>
</reference>
<gene>
    <name evidence="1" type="ORF">O0554_08245</name>
</gene>
<proteinExistence type="predicted"/>
<accession>A0AAP3DEF2</accession>
<dbReference type="Proteomes" id="UP001077662">
    <property type="component" value="Unassembled WGS sequence"/>
</dbReference>
<dbReference type="RefSeq" id="WP_104150159.1">
    <property type="nucleotide sequence ID" value="NZ_JANSGW010000009.1"/>
</dbReference>
<protein>
    <submittedName>
        <fullName evidence="1">Uncharacterized protein</fullName>
    </submittedName>
</protein>
<organism evidence="1 2">
    <name type="scientific">Brevibacillus laterosporus</name>
    <name type="common">Bacillus laterosporus</name>
    <dbReference type="NCBI Taxonomy" id="1465"/>
    <lineage>
        <taxon>Bacteria</taxon>
        <taxon>Bacillati</taxon>
        <taxon>Bacillota</taxon>
        <taxon>Bacilli</taxon>
        <taxon>Bacillales</taxon>
        <taxon>Paenibacillaceae</taxon>
        <taxon>Brevibacillus</taxon>
    </lineage>
</organism>
<dbReference type="EMBL" id="JAPTNE010000009">
    <property type="protein sequence ID" value="MCZ0806914.1"/>
    <property type="molecule type" value="Genomic_DNA"/>
</dbReference>
<evidence type="ECO:0000313" key="2">
    <source>
        <dbReference type="Proteomes" id="UP001077662"/>
    </source>
</evidence>
<sequence>MNSIDTVQKKLLDYFHVYVASVLEELDDTNIDALLDKRDDPAFSEEWMRVYAEISHIKKMESLPSLYASMEEGLRKIIFLKVLEITSADDLAAYISDDFGLILDSVVLEYRDEWLNGLWNEYQKKRIPQGELQPCKRQIVL</sequence>
<evidence type="ECO:0000313" key="1">
    <source>
        <dbReference type="EMBL" id="MCZ0806914.1"/>
    </source>
</evidence>
<name>A0AAP3DEF2_BRELA</name>
<dbReference type="AlphaFoldDB" id="A0AAP3DEF2"/>